<evidence type="ECO:0000313" key="2">
    <source>
        <dbReference type="EMBL" id="KAF7841282.1"/>
    </source>
</evidence>
<keyword evidence="3" id="KW-1185">Reference proteome</keyword>
<organism evidence="2 3">
    <name type="scientific">Senna tora</name>
    <dbReference type="NCBI Taxonomy" id="362788"/>
    <lineage>
        <taxon>Eukaryota</taxon>
        <taxon>Viridiplantae</taxon>
        <taxon>Streptophyta</taxon>
        <taxon>Embryophyta</taxon>
        <taxon>Tracheophyta</taxon>
        <taxon>Spermatophyta</taxon>
        <taxon>Magnoliopsida</taxon>
        <taxon>eudicotyledons</taxon>
        <taxon>Gunneridae</taxon>
        <taxon>Pentapetalae</taxon>
        <taxon>rosids</taxon>
        <taxon>fabids</taxon>
        <taxon>Fabales</taxon>
        <taxon>Fabaceae</taxon>
        <taxon>Caesalpinioideae</taxon>
        <taxon>Cassia clade</taxon>
        <taxon>Senna</taxon>
    </lineage>
</organism>
<dbReference type="EMBL" id="JAAIUW010000002">
    <property type="protein sequence ID" value="KAF7841282.1"/>
    <property type="molecule type" value="Genomic_DNA"/>
</dbReference>
<feature type="compositionally biased region" description="Basic and acidic residues" evidence="1">
    <location>
        <begin position="166"/>
        <end position="189"/>
    </location>
</feature>
<name>A0A834XBD4_9FABA</name>
<reference evidence="2" key="1">
    <citation type="submission" date="2020-09" db="EMBL/GenBank/DDBJ databases">
        <title>Genome-Enabled Discovery of Anthraquinone Biosynthesis in Senna tora.</title>
        <authorList>
            <person name="Kang S.-H."/>
            <person name="Pandey R.P."/>
            <person name="Lee C.-M."/>
            <person name="Sim J.-S."/>
            <person name="Jeong J.-T."/>
            <person name="Choi B.-S."/>
            <person name="Jung M."/>
            <person name="Ginzburg D."/>
            <person name="Zhao K."/>
            <person name="Won S.Y."/>
            <person name="Oh T.-J."/>
            <person name="Yu Y."/>
            <person name="Kim N.-H."/>
            <person name="Lee O.R."/>
            <person name="Lee T.-H."/>
            <person name="Bashyal P."/>
            <person name="Kim T.-S."/>
            <person name="Lee W.-H."/>
            <person name="Kawkins C."/>
            <person name="Kim C.-K."/>
            <person name="Kim J.S."/>
            <person name="Ahn B.O."/>
            <person name="Rhee S.Y."/>
            <person name="Sohng J.K."/>
        </authorList>
    </citation>
    <scope>NUCLEOTIDE SEQUENCE</scope>
    <source>
        <tissue evidence="2">Leaf</tissue>
    </source>
</reference>
<comment type="caution">
    <text evidence="2">The sequence shown here is derived from an EMBL/GenBank/DDBJ whole genome shotgun (WGS) entry which is preliminary data.</text>
</comment>
<feature type="region of interest" description="Disordered" evidence="1">
    <location>
        <begin position="166"/>
        <end position="196"/>
    </location>
</feature>
<feature type="region of interest" description="Disordered" evidence="1">
    <location>
        <begin position="1"/>
        <end position="42"/>
    </location>
</feature>
<sequence length="212" mass="24431">MDVLLHPSPITPDEKRVTPPALTKSEDESPTNLPNHPPRPEYARAGVAVSTVKEYVADPRLDNAHHYPPIRRPQVTVDQPLIANIVASEMPRQGQHPFMPHVMEIPGLEDLVAIHTVKIALRGNPFYYSLVVNEPKRIIELLDRVDEFVIKEKAYFSKKGLTFPNDEREESKKRKDEYQRGDERKRERQGPLSSKFPSYNLEEVYSIDLLRF</sequence>
<gene>
    <name evidence="2" type="ORF">G2W53_003580</name>
</gene>
<evidence type="ECO:0000313" key="3">
    <source>
        <dbReference type="Proteomes" id="UP000634136"/>
    </source>
</evidence>
<protein>
    <submittedName>
        <fullName evidence="2">Uncharacterized protein</fullName>
    </submittedName>
</protein>
<proteinExistence type="predicted"/>
<dbReference type="AlphaFoldDB" id="A0A834XBD4"/>
<dbReference type="Proteomes" id="UP000634136">
    <property type="component" value="Unassembled WGS sequence"/>
</dbReference>
<accession>A0A834XBD4</accession>
<evidence type="ECO:0000256" key="1">
    <source>
        <dbReference type="SAM" id="MobiDB-lite"/>
    </source>
</evidence>